<name>A0A8H2PUA5_ACIRA</name>
<protein>
    <submittedName>
        <fullName evidence="3">N-acetyltransferase</fullName>
    </submittedName>
</protein>
<dbReference type="PROSITE" id="PS51186">
    <property type="entry name" value="GNAT"/>
    <property type="match status" value="1"/>
</dbReference>
<gene>
    <name evidence="3" type="ORF">FHY67_14160</name>
</gene>
<dbReference type="InterPro" id="IPR000182">
    <property type="entry name" value="GNAT_dom"/>
</dbReference>
<accession>A0A8H2PUA5</accession>
<dbReference type="Pfam" id="PF14542">
    <property type="entry name" value="Acetyltransf_CG"/>
    <property type="match status" value="1"/>
</dbReference>
<dbReference type="InterPro" id="IPR016181">
    <property type="entry name" value="Acyl_CoA_acyltransferase"/>
</dbReference>
<dbReference type="PANTHER" id="PTHR31435:SF10">
    <property type="entry name" value="BSR4717 PROTEIN"/>
    <property type="match status" value="1"/>
</dbReference>
<dbReference type="SUPFAM" id="SSF55729">
    <property type="entry name" value="Acyl-CoA N-acyltransferases (Nat)"/>
    <property type="match status" value="1"/>
</dbReference>
<dbReference type="InterPro" id="IPR045057">
    <property type="entry name" value="Gcn5-rel_NAT"/>
</dbReference>
<feature type="domain" description="N-acetyltransferase" evidence="1">
    <location>
        <begin position="1"/>
        <end position="98"/>
    </location>
</feature>
<keyword evidence="3" id="KW-0808">Transferase</keyword>
<dbReference type="EMBL" id="VFBM01000018">
    <property type="protein sequence ID" value="TNX86056.1"/>
    <property type="molecule type" value="Genomic_DNA"/>
</dbReference>
<evidence type="ECO:0000259" key="1">
    <source>
        <dbReference type="PROSITE" id="PS51186"/>
    </source>
</evidence>
<dbReference type="CDD" id="cd04301">
    <property type="entry name" value="NAT_SF"/>
    <property type="match status" value="1"/>
</dbReference>
<dbReference type="RefSeq" id="WP_080633063.1">
    <property type="nucleotide sequence ID" value="NZ_JAATOZ010000008.1"/>
</dbReference>
<dbReference type="AlphaFoldDB" id="A0A8H2PUA5"/>
<dbReference type="PANTHER" id="PTHR31435">
    <property type="entry name" value="PROTEIN NATD1"/>
    <property type="match status" value="1"/>
</dbReference>
<feature type="domain" description="N-acetyltransferase" evidence="2">
    <location>
        <begin position="11"/>
        <end position="98"/>
    </location>
</feature>
<comment type="caution">
    <text evidence="3">The sequence shown here is derived from an EMBL/GenBank/DDBJ whole genome shotgun (WGS) entry which is preliminary data.</text>
</comment>
<organism evidence="3 4">
    <name type="scientific">Acinetobacter radioresistens</name>
    <dbReference type="NCBI Taxonomy" id="40216"/>
    <lineage>
        <taxon>Bacteria</taxon>
        <taxon>Pseudomonadati</taxon>
        <taxon>Pseudomonadota</taxon>
        <taxon>Gammaproteobacteria</taxon>
        <taxon>Moraxellales</taxon>
        <taxon>Moraxellaceae</taxon>
        <taxon>Acinetobacter</taxon>
    </lineage>
</organism>
<dbReference type="Gene3D" id="3.40.630.30">
    <property type="match status" value="1"/>
</dbReference>
<dbReference type="Proteomes" id="UP000314285">
    <property type="component" value="Unassembled WGS sequence"/>
</dbReference>
<dbReference type="InterPro" id="IPR031165">
    <property type="entry name" value="GNAT_YJDJ"/>
</dbReference>
<dbReference type="PROSITE" id="PS51729">
    <property type="entry name" value="GNAT_YJDJ"/>
    <property type="match status" value="1"/>
</dbReference>
<evidence type="ECO:0000259" key="2">
    <source>
        <dbReference type="PROSITE" id="PS51729"/>
    </source>
</evidence>
<sequence>MKEKSMEVQHYENDQRGAFIIPENGERLGELTYVWQGEDKFAIDHTWVSPAARGRGVARELLDAAVAYAREKQVKIIPVCSYVATMFQREKSFADVAV</sequence>
<evidence type="ECO:0000313" key="3">
    <source>
        <dbReference type="EMBL" id="TNX86056.1"/>
    </source>
</evidence>
<dbReference type="GO" id="GO:0016747">
    <property type="term" value="F:acyltransferase activity, transferring groups other than amino-acyl groups"/>
    <property type="evidence" value="ECO:0007669"/>
    <property type="project" value="InterPro"/>
</dbReference>
<evidence type="ECO:0000313" key="4">
    <source>
        <dbReference type="Proteomes" id="UP000314285"/>
    </source>
</evidence>
<proteinExistence type="predicted"/>
<reference evidence="3 4" key="1">
    <citation type="submission" date="2019-06" db="EMBL/GenBank/DDBJ databases">
        <title>Genome of Acinetobacter radioresistens APH1, a phenol degrading strain.</title>
        <authorList>
            <person name="Liu Y."/>
        </authorList>
    </citation>
    <scope>NUCLEOTIDE SEQUENCE [LARGE SCALE GENOMIC DNA]</scope>
    <source>
        <strain evidence="3 4">APH1</strain>
    </source>
</reference>